<organism evidence="1 2">
    <name type="scientific">Molorchus minor</name>
    <dbReference type="NCBI Taxonomy" id="1323400"/>
    <lineage>
        <taxon>Eukaryota</taxon>
        <taxon>Metazoa</taxon>
        <taxon>Ecdysozoa</taxon>
        <taxon>Arthropoda</taxon>
        <taxon>Hexapoda</taxon>
        <taxon>Insecta</taxon>
        <taxon>Pterygota</taxon>
        <taxon>Neoptera</taxon>
        <taxon>Endopterygota</taxon>
        <taxon>Coleoptera</taxon>
        <taxon>Polyphaga</taxon>
        <taxon>Cucujiformia</taxon>
        <taxon>Chrysomeloidea</taxon>
        <taxon>Cerambycidae</taxon>
        <taxon>Lamiinae</taxon>
        <taxon>Monochamini</taxon>
        <taxon>Molorchus</taxon>
    </lineage>
</organism>
<name>A0ABQ9JS40_9CUCU</name>
<dbReference type="InterPro" id="IPR036397">
    <property type="entry name" value="RNaseH_sf"/>
</dbReference>
<accession>A0ABQ9JS40</accession>
<evidence type="ECO:0008006" key="3">
    <source>
        <dbReference type="Google" id="ProtNLM"/>
    </source>
</evidence>
<dbReference type="Gene3D" id="3.60.10.10">
    <property type="entry name" value="Endonuclease/exonuclease/phosphatase"/>
    <property type="match status" value="1"/>
</dbReference>
<dbReference type="Gene3D" id="3.30.420.10">
    <property type="entry name" value="Ribonuclease H-like superfamily/Ribonuclease H"/>
    <property type="match status" value="1"/>
</dbReference>
<evidence type="ECO:0000313" key="1">
    <source>
        <dbReference type="EMBL" id="KAJ8980651.1"/>
    </source>
</evidence>
<reference evidence="1" key="1">
    <citation type="journal article" date="2023" name="Insect Mol. Biol.">
        <title>Genome sequencing provides insights into the evolution of gene families encoding plant cell wall-degrading enzymes in longhorned beetles.</title>
        <authorList>
            <person name="Shin N.R."/>
            <person name="Okamura Y."/>
            <person name="Kirsch R."/>
            <person name="Pauchet Y."/>
        </authorList>
    </citation>
    <scope>NUCLEOTIDE SEQUENCE</scope>
    <source>
        <strain evidence="1">MMC_N1</strain>
    </source>
</reference>
<dbReference type="Proteomes" id="UP001162164">
    <property type="component" value="Unassembled WGS sequence"/>
</dbReference>
<dbReference type="PANTHER" id="PTHR47326">
    <property type="entry name" value="TRANSPOSABLE ELEMENT TC3 TRANSPOSASE-LIKE PROTEIN"/>
    <property type="match status" value="1"/>
</dbReference>
<keyword evidence="2" id="KW-1185">Reference proteome</keyword>
<proteinExistence type="predicted"/>
<gene>
    <name evidence="1" type="ORF">NQ317_017577</name>
</gene>
<sequence length="516" mass="59438">MDDQLIRSQGNPDGQMYQEILENELPPLLEDLSLEVHVVEHVVVQHALVAGEVLDRHFDDCWIGRAGPVNWPASSSDLTSPDFVLRGYLKDKFYKHVQTKREHMIERIRNAWAEVKADTLLSCSVQIKFKCKNKSILITAIYRPPSTCEREFTRQLIEHLHEISKEKVDYNVIIGDININLKLNNDVTEEYLNAMSEFGFQSLINSITREDGETKSCIDHIFLRAKEDIIKNNVNSFVLKNKITDHCPILLKIKTNSTNISENKQENRYVHITDYKKLKLEVKKINWDEFYNANTIDEQTDLFIDNITKRKKNSKQVWNIVNDISKTSKSNNINEIVSNNGELISDNDKMANTFNDYFTNVAETNAADIKRTIMTLKNNKTPGVDLIKAETLKEIADDISNQLAYLTAETVKYLGITIDRHLTWDHHITNICNNLRNIIYKLKYIKNILDISSITSVYYALIESRIRYGIIAWGKPNTYSSDQLYKEARVLDTSIIFPCCSSLSVFNKIKNDTTGT</sequence>
<evidence type="ECO:0000313" key="2">
    <source>
        <dbReference type="Proteomes" id="UP001162164"/>
    </source>
</evidence>
<dbReference type="SUPFAM" id="SSF56219">
    <property type="entry name" value="DNase I-like"/>
    <property type="match status" value="1"/>
</dbReference>
<dbReference type="EMBL" id="JAPWTJ010000245">
    <property type="protein sequence ID" value="KAJ8980651.1"/>
    <property type="molecule type" value="Genomic_DNA"/>
</dbReference>
<dbReference type="InterPro" id="IPR036691">
    <property type="entry name" value="Endo/exonu/phosph_ase_sf"/>
</dbReference>
<protein>
    <recommendedName>
        <fullName evidence="3">Endonuclease/exonuclease/phosphatase domain-containing protein</fullName>
    </recommendedName>
</protein>
<comment type="caution">
    <text evidence="1">The sequence shown here is derived from an EMBL/GenBank/DDBJ whole genome shotgun (WGS) entry which is preliminary data.</text>
</comment>
<dbReference type="PANTHER" id="PTHR47326:SF1">
    <property type="entry name" value="HTH PSQ-TYPE DOMAIN-CONTAINING PROTEIN"/>
    <property type="match status" value="1"/>
</dbReference>